<name>A0A9X3NLF2_9ACTN</name>
<evidence type="ECO:0000256" key="1">
    <source>
        <dbReference type="ARBA" id="ARBA00006484"/>
    </source>
</evidence>
<dbReference type="PRINTS" id="PR00080">
    <property type="entry name" value="SDRFAMILY"/>
</dbReference>
<dbReference type="Proteomes" id="UP001140076">
    <property type="component" value="Unassembled WGS sequence"/>
</dbReference>
<evidence type="ECO:0000256" key="3">
    <source>
        <dbReference type="RuleBase" id="RU000363"/>
    </source>
</evidence>
<dbReference type="GO" id="GO:0016491">
    <property type="term" value="F:oxidoreductase activity"/>
    <property type="evidence" value="ECO:0007669"/>
    <property type="project" value="UniProtKB-KW"/>
</dbReference>
<evidence type="ECO:0000313" key="4">
    <source>
        <dbReference type="EMBL" id="MDA0565909.1"/>
    </source>
</evidence>
<gene>
    <name evidence="4" type="ORF">LG943_16540</name>
</gene>
<dbReference type="CDD" id="cd05233">
    <property type="entry name" value="SDR_c"/>
    <property type="match status" value="1"/>
</dbReference>
<evidence type="ECO:0000313" key="5">
    <source>
        <dbReference type="Proteomes" id="UP001140076"/>
    </source>
</evidence>
<reference evidence="4" key="1">
    <citation type="submission" date="2021-10" db="EMBL/GenBank/DDBJ databases">
        <title>Streptomonospora sp. nov., isolated from mangrove soil.</title>
        <authorList>
            <person name="Chen X."/>
            <person name="Ge X."/>
            <person name="Liu W."/>
        </authorList>
    </citation>
    <scope>NUCLEOTIDE SEQUENCE</scope>
    <source>
        <strain evidence="4">S1-112</strain>
    </source>
</reference>
<sequence>MVTGASSGIGEEFARRLAERGYDLVLVARRAERVEALAAELAERFAVGAAALPADLADPAGLAHVEERLRADGSGGDAPVDLLVNNAGHGGGGDFAGQDVAEVEAILDLNVRAQLRLARAVLPVQLARRRGGAGRVPPLGVINVSSMAGQLTAAPGSSVYAASKAFLTSWSQSVALEAAPHGVHVTAVLPGFVRTDMTRSLQDSGRLPEPAFVPKDRVVLEALRGWAAGRAVVVPGPVYGAADRLLRLVPRGLYRTVARRAGAKRVLRELD</sequence>
<dbReference type="Pfam" id="PF00106">
    <property type="entry name" value="adh_short"/>
    <property type="match status" value="1"/>
</dbReference>
<keyword evidence="5" id="KW-1185">Reference proteome</keyword>
<protein>
    <submittedName>
        <fullName evidence="4">SDR family NAD(P)-dependent oxidoreductase</fullName>
    </submittedName>
</protein>
<dbReference type="SUPFAM" id="SSF51735">
    <property type="entry name" value="NAD(P)-binding Rossmann-fold domains"/>
    <property type="match status" value="1"/>
</dbReference>
<dbReference type="Gene3D" id="3.40.50.720">
    <property type="entry name" value="NAD(P)-binding Rossmann-like Domain"/>
    <property type="match status" value="1"/>
</dbReference>
<evidence type="ECO:0000256" key="2">
    <source>
        <dbReference type="ARBA" id="ARBA00023002"/>
    </source>
</evidence>
<comment type="caution">
    <text evidence="4">The sequence shown here is derived from an EMBL/GenBank/DDBJ whole genome shotgun (WGS) entry which is preliminary data.</text>
</comment>
<dbReference type="PRINTS" id="PR00081">
    <property type="entry name" value="GDHRDH"/>
</dbReference>
<dbReference type="PANTHER" id="PTHR44196">
    <property type="entry name" value="DEHYDROGENASE/REDUCTASE SDR FAMILY MEMBER 7B"/>
    <property type="match status" value="1"/>
</dbReference>
<keyword evidence="2" id="KW-0560">Oxidoreductase</keyword>
<dbReference type="InterPro" id="IPR002347">
    <property type="entry name" value="SDR_fam"/>
</dbReference>
<accession>A0A9X3NLF2</accession>
<dbReference type="AlphaFoldDB" id="A0A9X3NLF2"/>
<dbReference type="RefSeq" id="WP_270073194.1">
    <property type="nucleotide sequence ID" value="NZ_JAJAQC010000027.1"/>
</dbReference>
<dbReference type="EMBL" id="JAJAQC010000027">
    <property type="protein sequence ID" value="MDA0565909.1"/>
    <property type="molecule type" value="Genomic_DNA"/>
</dbReference>
<comment type="similarity">
    <text evidence="1 3">Belongs to the short-chain dehydrogenases/reductases (SDR) family.</text>
</comment>
<organism evidence="4 5">
    <name type="scientific">Streptomonospora mangrovi</name>
    <dbReference type="NCBI Taxonomy" id="2883123"/>
    <lineage>
        <taxon>Bacteria</taxon>
        <taxon>Bacillati</taxon>
        <taxon>Actinomycetota</taxon>
        <taxon>Actinomycetes</taxon>
        <taxon>Streptosporangiales</taxon>
        <taxon>Nocardiopsidaceae</taxon>
        <taxon>Streptomonospora</taxon>
    </lineage>
</organism>
<dbReference type="InterPro" id="IPR036291">
    <property type="entry name" value="NAD(P)-bd_dom_sf"/>
</dbReference>
<dbReference type="PANTHER" id="PTHR44196:SF2">
    <property type="entry name" value="SHORT-CHAIN DEHYDROGENASE-RELATED"/>
    <property type="match status" value="1"/>
</dbReference>
<proteinExistence type="inferred from homology"/>
<dbReference type="GO" id="GO:0016020">
    <property type="term" value="C:membrane"/>
    <property type="evidence" value="ECO:0007669"/>
    <property type="project" value="TreeGrafter"/>
</dbReference>
<dbReference type="PIRSF" id="PIRSF000126">
    <property type="entry name" value="11-beta-HSD1"/>
    <property type="match status" value="1"/>
</dbReference>